<evidence type="ECO:0000313" key="10">
    <source>
        <dbReference type="Proteomes" id="UP000600307"/>
    </source>
</evidence>
<dbReference type="Gene3D" id="2.60.40.10">
    <property type="entry name" value="Immunoglobulins"/>
    <property type="match status" value="2"/>
</dbReference>
<dbReference type="InterPro" id="IPR013783">
    <property type="entry name" value="Ig-like_fold"/>
</dbReference>
<dbReference type="InterPro" id="IPR016148">
    <property type="entry name" value="Pili_assmbl_chaperone_C"/>
</dbReference>
<dbReference type="PRINTS" id="PR00969">
    <property type="entry name" value="CHAPERONPILI"/>
</dbReference>
<sequence length="237" mass="26057">MRLLFMMLSGMLFIIFSALPVYAGVITEATRVIYPGNKKEASLTVSNQGKQAEPYLIQSWVDNNGPDGLQKSSVTPPFVVTPPLFRLNAGEDNSLRIIRTGGILPEDRESLFWLNIKAIPRLPENAPAGLLQIVVKTRLKLFYRPAALLTPAGQSAWRQLHFSRQAGQLRVTNPTPFYFTFFKLKTGSSAVATGNTMVPPFGQATYPWPAGAAGNDVSWQVVNDYGGASSVEKTRLR</sequence>
<evidence type="ECO:0000256" key="3">
    <source>
        <dbReference type="ARBA" id="ARBA00022558"/>
    </source>
</evidence>
<dbReference type="PANTHER" id="PTHR30251:SF11">
    <property type="entry name" value="CHAPERONE PROTEIN FIMC-RELATED"/>
    <property type="match status" value="1"/>
</dbReference>
<evidence type="ECO:0000256" key="2">
    <source>
        <dbReference type="ARBA" id="ARBA00007399"/>
    </source>
</evidence>
<dbReference type="InterPro" id="IPR036316">
    <property type="entry name" value="Pili_assmbl_chap_C_dom_sf"/>
</dbReference>
<protein>
    <submittedName>
        <fullName evidence="9">Molecular chaperone</fullName>
    </submittedName>
</protein>
<dbReference type="InterPro" id="IPR050643">
    <property type="entry name" value="Periplasmic_pilus_chap"/>
</dbReference>
<accession>A0ABS0DKC7</accession>
<comment type="caution">
    <text evidence="9">The sequence shown here is derived from an EMBL/GenBank/DDBJ whole genome shotgun (WGS) entry which is preliminary data.</text>
</comment>
<evidence type="ECO:0000256" key="4">
    <source>
        <dbReference type="ARBA" id="ARBA00022729"/>
    </source>
</evidence>
<organism evidence="9 10">
    <name type="scientific">Rahnella victoriana</name>
    <dbReference type="NCBI Taxonomy" id="1510570"/>
    <lineage>
        <taxon>Bacteria</taxon>
        <taxon>Pseudomonadati</taxon>
        <taxon>Pseudomonadota</taxon>
        <taxon>Gammaproteobacteria</taxon>
        <taxon>Enterobacterales</taxon>
        <taxon>Yersiniaceae</taxon>
        <taxon>Rahnella</taxon>
    </lineage>
</organism>
<dbReference type="PANTHER" id="PTHR30251">
    <property type="entry name" value="PILUS ASSEMBLY CHAPERONE"/>
    <property type="match status" value="1"/>
</dbReference>
<dbReference type="Pfam" id="PF00345">
    <property type="entry name" value="PapD_N"/>
    <property type="match status" value="1"/>
</dbReference>
<dbReference type="RefSeq" id="WP_195816648.1">
    <property type="nucleotide sequence ID" value="NZ_JADOBH010000001.1"/>
</dbReference>
<keyword evidence="10" id="KW-1185">Reference proteome</keyword>
<dbReference type="InterPro" id="IPR008962">
    <property type="entry name" value="PapD-like_sf"/>
</dbReference>
<evidence type="ECO:0000256" key="6">
    <source>
        <dbReference type="ARBA" id="ARBA00023186"/>
    </source>
</evidence>
<comment type="subcellular location">
    <subcellularLocation>
        <location evidence="1">Periplasm</location>
    </subcellularLocation>
</comment>
<dbReference type="InterPro" id="IPR001829">
    <property type="entry name" value="Pili_assmbl_chaperone_bac"/>
</dbReference>
<evidence type="ECO:0000256" key="1">
    <source>
        <dbReference type="ARBA" id="ARBA00004418"/>
    </source>
</evidence>
<feature type="domain" description="Pili assembly chaperone C-terminal" evidence="8">
    <location>
        <begin position="171"/>
        <end position="229"/>
    </location>
</feature>
<dbReference type="InterPro" id="IPR016147">
    <property type="entry name" value="Pili_assmbl_chaperone_N"/>
</dbReference>
<gene>
    <name evidence="9" type="ORF">IV431_02010</name>
</gene>
<evidence type="ECO:0000259" key="7">
    <source>
        <dbReference type="Pfam" id="PF00345"/>
    </source>
</evidence>
<keyword evidence="5" id="KW-0574">Periplasm</keyword>
<dbReference type="EMBL" id="JADOBH010000001">
    <property type="protein sequence ID" value="MBF7954325.1"/>
    <property type="molecule type" value="Genomic_DNA"/>
</dbReference>
<keyword evidence="3" id="KW-1029">Fimbrium biogenesis</keyword>
<evidence type="ECO:0000313" key="9">
    <source>
        <dbReference type="EMBL" id="MBF7954325.1"/>
    </source>
</evidence>
<evidence type="ECO:0000259" key="8">
    <source>
        <dbReference type="Pfam" id="PF02753"/>
    </source>
</evidence>
<keyword evidence="6" id="KW-0143">Chaperone</keyword>
<proteinExistence type="inferred from homology"/>
<feature type="domain" description="Pili assembly chaperone N-terminal" evidence="7">
    <location>
        <begin position="25"/>
        <end position="148"/>
    </location>
</feature>
<comment type="similarity">
    <text evidence="2">Belongs to the periplasmic pilus chaperone family.</text>
</comment>
<dbReference type="SUPFAM" id="SSF49584">
    <property type="entry name" value="Periplasmic chaperone C-domain"/>
    <property type="match status" value="1"/>
</dbReference>
<evidence type="ECO:0000256" key="5">
    <source>
        <dbReference type="ARBA" id="ARBA00022764"/>
    </source>
</evidence>
<dbReference type="Pfam" id="PF02753">
    <property type="entry name" value="PapD_C"/>
    <property type="match status" value="1"/>
</dbReference>
<reference evidence="9 10" key="1">
    <citation type="submission" date="2020-11" db="EMBL/GenBank/DDBJ databases">
        <title>Taxonomic investigation of Rahnella spp.</title>
        <authorList>
            <person name="Lee S.D."/>
        </authorList>
    </citation>
    <scope>NUCLEOTIDE SEQUENCE [LARGE SCALE GENOMIC DNA]</scope>
    <source>
        <strain evidence="9 10">SAP-10</strain>
    </source>
</reference>
<dbReference type="Proteomes" id="UP000600307">
    <property type="component" value="Unassembled WGS sequence"/>
</dbReference>
<name>A0ABS0DKC7_9GAMM</name>
<keyword evidence="4" id="KW-0732">Signal</keyword>
<dbReference type="SUPFAM" id="SSF49354">
    <property type="entry name" value="PapD-like"/>
    <property type="match status" value="1"/>
</dbReference>